<evidence type="ECO:0000313" key="1">
    <source>
        <dbReference type="EMBL" id="KAE9401681.1"/>
    </source>
</evidence>
<dbReference type="EMBL" id="ML769443">
    <property type="protein sequence ID" value="KAE9401681.1"/>
    <property type="molecule type" value="Genomic_DNA"/>
</dbReference>
<proteinExistence type="predicted"/>
<organism evidence="1 2">
    <name type="scientific">Gymnopus androsaceus JB14</name>
    <dbReference type="NCBI Taxonomy" id="1447944"/>
    <lineage>
        <taxon>Eukaryota</taxon>
        <taxon>Fungi</taxon>
        <taxon>Dikarya</taxon>
        <taxon>Basidiomycota</taxon>
        <taxon>Agaricomycotina</taxon>
        <taxon>Agaricomycetes</taxon>
        <taxon>Agaricomycetidae</taxon>
        <taxon>Agaricales</taxon>
        <taxon>Marasmiineae</taxon>
        <taxon>Omphalotaceae</taxon>
        <taxon>Gymnopus</taxon>
    </lineage>
</organism>
<feature type="non-terminal residue" evidence="1">
    <location>
        <position position="84"/>
    </location>
</feature>
<accession>A0A6A4HV00</accession>
<dbReference type="AlphaFoldDB" id="A0A6A4HV00"/>
<dbReference type="OrthoDB" id="3007206at2759"/>
<gene>
    <name evidence="1" type="ORF">BT96DRAFT_768840</name>
</gene>
<reference evidence="1" key="1">
    <citation type="journal article" date="2019" name="Environ. Microbiol.">
        <title>Fungal ecological strategies reflected in gene transcription - a case study of two litter decomposers.</title>
        <authorList>
            <person name="Barbi F."/>
            <person name="Kohler A."/>
            <person name="Barry K."/>
            <person name="Baskaran P."/>
            <person name="Daum C."/>
            <person name="Fauchery L."/>
            <person name="Ihrmark K."/>
            <person name="Kuo A."/>
            <person name="LaButti K."/>
            <person name="Lipzen A."/>
            <person name="Morin E."/>
            <person name="Grigoriev I.V."/>
            <person name="Henrissat B."/>
            <person name="Lindahl B."/>
            <person name="Martin F."/>
        </authorList>
    </citation>
    <scope>NUCLEOTIDE SEQUENCE</scope>
    <source>
        <strain evidence="1">JB14</strain>
    </source>
</reference>
<name>A0A6A4HV00_9AGAR</name>
<keyword evidence="2" id="KW-1185">Reference proteome</keyword>
<feature type="non-terminal residue" evidence="1">
    <location>
        <position position="1"/>
    </location>
</feature>
<evidence type="ECO:0000313" key="2">
    <source>
        <dbReference type="Proteomes" id="UP000799118"/>
    </source>
</evidence>
<protein>
    <submittedName>
        <fullName evidence="1">Uncharacterized protein</fullName>
    </submittedName>
</protein>
<dbReference type="Proteomes" id="UP000799118">
    <property type="component" value="Unassembled WGS sequence"/>
</dbReference>
<sequence length="84" mass="9625">EHLPMSECNCNACKVDQRKGCKNPHKCAEAASKQLRQLQKHWNPLVTPPHAHHLDEINLEEGDVLFDANFEMDNIADGFRIFTK</sequence>